<dbReference type="EMBL" id="GL945428">
    <property type="protein sequence ID" value="EGO30794.1"/>
    <property type="molecule type" value="Genomic_DNA"/>
</dbReference>
<reference evidence="1" key="1">
    <citation type="submission" date="2011-04" db="EMBL/GenBank/DDBJ databases">
        <title>Evolution of plant cell wall degrading machinery underlies the functional diversity of forest fungi.</title>
        <authorList>
            <consortium name="US DOE Joint Genome Institute (JGI-PGF)"/>
            <person name="Eastwood D.C."/>
            <person name="Floudas D."/>
            <person name="Binder M."/>
            <person name="Majcherczyk A."/>
            <person name="Schneider P."/>
            <person name="Aerts A."/>
            <person name="Asiegbu F.O."/>
            <person name="Baker S.E."/>
            <person name="Barry K."/>
            <person name="Bendiksby M."/>
            <person name="Blumentritt M."/>
            <person name="Coutinho P.M."/>
            <person name="Cullen D."/>
            <person name="Cullen D."/>
            <person name="Gathman A."/>
            <person name="Goodell B."/>
            <person name="Henrissat B."/>
            <person name="Ihrmark K."/>
            <person name="Kauserud H."/>
            <person name="Kohler A."/>
            <person name="LaButti K."/>
            <person name="Lapidus A."/>
            <person name="Lavin J.L."/>
            <person name="Lee Y.-H."/>
            <person name="Lindquist E."/>
            <person name="Lilly W."/>
            <person name="Lucas S."/>
            <person name="Morin E."/>
            <person name="Murat C."/>
            <person name="Oguiza J.A."/>
            <person name="Park J."/>
            <person name="Pisabarro A.G."/>
            <person name="Riley R."/>
            <person name="Rosling A."/>
            <person name="Salamov A."/>
            <person name="Schmidt O."/>
            <person name="Schmutz J."/>
            <person name="Skrede I."/>
            <person name="Stenlid J."/>
            <person name="Wiebenga A."/>
            <person name="Xie X."/>
            <person name="Kues U."/>
            <person name="Hibbett D.S."/>
            <person name="Hoffmeister D."/>
            <person name="Hogberg N."/>
            <person name="Martin F."/>
            <person name="Grigoriev I.V."/>
            <person name="Watkinson S.C."/>
        </authorList>
    </citation>
    <scope>NUCLEOTIDE SEQUENCE</scope>
    <source>
        <strain evidence="1">S7.9</strain>
    </source>
</reference>
<name>F8NF80_SERL9</name>
<gene>
    <name evidence="1" type="ORF">SERLADRAFT_343012</name>
</gene>
<dbReference type="PANTHER" id="PTHR42648:SF28">
    <property type="entry name" value="TRANSPOSON-ENCODED PROTEIN WITH RIBONUCLEASE H-LIKE AND RETROVIRUS ZINC FINGER-LIKE DOMAINS"/>
    <property type="match status" value="1"/>
</dbReference>
<dbReference type="OrthoDB" id="7691805at2759"/>
<dbReference type="AlphaFoldDB" id="F8NF80"/>
<dbReference type="RefSeq" id="XP_007312678.1">
    <property type="nucleotide sequence ID" value="XM_007312616.1"/>
</dbReference>
<evidence type="ECO:0000313" key="1">
    <source>
        <dbReference type="EMBL" id="EGO30794.1"/>
    </source>
</evidence>
<dbReference type="Proteomes" id="UP000008064">
    <property type="component" value="Unassembled WGS sequence"/>
</dbReference>
<organism>
    <name type="scientific">Serpula lacrymans var. lacrymans (strain S7.9)</name>
    <name type="common">Dry rot fungus</name>
    <dbReference type="NCBI Taxonomy" id="578457"/>
    <lineage>
        <taxon>Eukaryota</taxon>
        <taxon>Fungi</taxon>
        <taxon>Dikarya</taxon>
        <taxon>Basidiomycota</taxon>
        <taxon>Agaricomycotina</taxon>
        <taxon>Agaricomycetes</taxon>
        <taxon>Agaricomycetidae</taxon>
        <taxon>Boletales</taxon>
        <taxon>Coniophorineae</taxon>
        <taxon>Serpulaceae</taxon>
        <taxon>Serpula</taxon>
    </lineage>
</organism>
<feature type="non-terminal residue" evidence="1">
    <location>
        <position position="1"/>
    </location>
</feature>
<protein>
    <submittedName>
        <fullName evidence="1">Uncharacterized protein</fullName>
    </submittedName>
</protein>
<dbReference type="KEGG" id="sla:SERLADRAFT_343012"/>
<dbReference type="PANTHER" id="PTHR42648">
    <property type="entry name" value="TRANSPOSASE, PUTATIVE-RELATED"/>
    <property type="match status" value="1"/>
</dbReference>
<sequence length="55" mass="6256">IFCEICVCAKAVRKPFPKASNTRAKTYNERTHSDLWGPATVQGFKGKKYMLTFTD</sequence>
<accession>F8NF80</accession>
<proteinExistence type="predicted"/>
<feature type="non-terminal residue" evidence="1">
    <location>
        <position position="55"/>
    </location>
</feature>
<dbReference type="GeneID" id="18808972"/>
<dbReference type="InterPro" id="IPR039537">
    <property type="entry name" value="Retrotran_Ty1/copia-like"/>
</dbReference>
<dbReference type="HOGENOM" id="CLU_102301_4_2_1"/>